<evidence type="ECO:0000313" key="1">
    <source>
        <dbReference type="EMBL" id="RPA75584.1"/>
    </source>
</evidence>
<protein>
    <submittedName>
        <fullName evidence="1">Uncharacterized protein</fullName>
    </submittedName>
</protein>
<proteinExistence type="predicted"/>
<accession>A0A3N4I119</accession>
<dbReference type="AlphaFoldDB" id="A0A3N4I119"/>
<sequence>MFQHGEPPNPICLKPLVYNPALEMRLPPTLGFWFQRCFKRGWALTAFPDSSGWDTPGVSTGPTRQAFTPKHRPFLGIARPWGVPKPHAGNKLHAIPYAAPILRP</sequence>
<keyword evidence="2" id="KW-1185">Reference proteome</keyword>
<reference evidence="1 2" key="1">
    <citation type="journal article" date="2018" name="Nat. Ecol. Evol.">
        <title>Pezizomycetes genomes reveal the molecular basis of ectomycorrhizal truffle lifestyle.</title>
        <authorList>
            <person name="Murat C."/>
            <person name="Payen T."/>
            <person name="Noel B."/>
            <person name="Kuo A."/>
            <person name="Morin E."/>
            <person name="Chen J."/>
            <person name="Kohler A."/>
            <person name="Krizsan K."/>
            <person name="Balestrini R."/>
            <person name="Da Silva C."/>
            <person name="Montanini B."/>
            <person name="Hainaut M."/>
            <person name="Levati E."/>
            <person name="Barry K.W."/>
            <person name="Belfiori B."/>
            <person name="Cichocki N."/>
            <person name="Clum A."/>
            <person name="Dockter R.B."/>
            <person name="Fauchery L."/>
            <person name="Guy J."/>
            <person name="Iotti M."/>
            <person name="Le Tacon F."/>
            <person name="Lindquist E.A."/>
            <person name="Lipzen A."/>
            <person name="Malagnac F."/>
            <person name="Mello A."/>
            <person name="Molinier V."/>
            <person name="Miyauchi S."/>
            <person name="Poulain J."/>
            <person name="Riccioni C."/>
            <person name="Rubini A."/>
            <person name="Sitrit Y."/>
            <person name="Splivallo R."/>
            <person name="Traeger S."/>
            <person name="Wang M."/>
            <person name="Zifcakova L."/>
            <person name="Wipf D."/>
            <person name="Zambonelli A."/>
            <person name="Paolocci F."/>
            <person name="Nowrousian M."/>
            <person name="Ottonello S."/>
            <person name="Baldrian P."/>
            <person name="Spatafora J.W."/>
            <person name="Henrissat B."/>
            <person name="Nagy L.G."/>
            <person name="Aury J.M."/>
            <person name="Wincker P."/>
            <person name="Grigoriev I.V."/>
            <person name="Bonfante P."/>
            <person name="Martin F.M."/>
        </authorList>
    </citation>
    <scope>NUCLEOTIDE SEQUENCE [LARGE SCALE GENOMIC DNA]</scope>
    <source>
        <strain evidence="1 2">RN42</strain>
    </source>
</reference>
<gene>
    <name evidence="1" type="ORF">BJ508DRAFT_18293</name>
</gene>
<name>A0A3N4I119_ASCIM</name>
<evidence type="ECO:0000313" key="2">
    <source>
        <dbReference type="Proteomes" id="UP000275078"/>
    </source>
</evidence>
<dbReference type="EMBL" id="ML119761">
    <property type="protein sequence ID" value="RPA75584.1"/>
    <property type="molecule type" value="Genomic_DNA"/>
</dbReference>
<dbReference type="Proteomes" id="UP000275078">
    <property type="component" value="Unassembled WGS sequence"/>
</dbReference>
<organism evidence="1 2">
    <name type="scientific">Ascobolus immersus RN42</name>
    <dbReference type="NCBI Taxonomy" id="1160509"/>
    <lineage>
        <taxon>Eukaryota</taxon>
        <taxon>Fungi</taxon>
        <taxon>Dikarya</taxon>
        <taxon>Ascomycota</taxon>
        <taxon>Pezizomycotina</taxon>
        <taxon>Pezizomycetes</taxon>
        <taxon>Pezizales</taxon>
        <taxon>Ascobolaceae</taxon>
        <taxon>Ascobolus</taxon>
    </lineage>
</organism>